<reference evidence="8" key="1">
    <citation type="submission" date="2023-06" db="EMBL/GenBank/DDBJ databases">
        <title>Genome-scale phylogeny and comparative genomics of the fungal order Sordariales.</title>
        <authorList>
            <consortium name="Lawrence Berkeley National Laboratory"/>
            <person name="Hensen N."/>
            <person name="Bonometti L."/>
            <person name="Westerberg I."/>
            <person name="Brannstrom I.O."/>
            <person name="Guillou S."/>
            <person name="Cros-Aarteil S."/>
            <person name="Calhoun S."/>
            <person name="Haridas S."/>
            <person name="Kuo A."/>
            <person name="Mondo S."/>
            <person name="Pangilinan J."/>
            <person name="Riley R."/>
            <person name="Labutti K."/>
            <person name="Andreopoulos B."/>
            <person name="Lipzen A."/>
            <person name="Chen C."/>
            <person name="Yanf M."/>
            <person name="Daum C."/>
            <person name="Ng V."/>
            <person name="Clum A."/>
            <person name="Steindorff A."/>
            <person name="Ohm R."/>
            <person name="Martin F."/>
            <person name="Silar P."/>
            <person name="Natvig D."/>
            <person name="Lalanne C."/>
            <person name="Gautier V."/>
            <person name="Ament-Velasquez S.L."/>
            <person name="Kruys A."/>
            <person name="Hutchinson M.I."/>
            <person name="Powell A.J."/>
            <person name="Barry K."/>
            <person name="Miller A.N."/>
            <person name="Grigoriev I.V."/>
            <person name="Debuchy R."/>
            <person name="Gladieux P."/>
            <person name="Thoren M.H."/>
            <person name="Johannesson H."/>
        </authorList>
    </citation>
    <scope>NUCLEOTIDE SEQUENCE</scope>
    <source>
        <strain evidence="8">CBS 606.72</strain>
    </source>
</reference>
<accession>A0AA39WLI8</accession>
<evidence type="ECO:0000256" key="5">
    <source>
        <dbReference type="ARBA" id="ARBA00038359"/>
    </source>
</evidence>
<keyword evidence="4 6" id="KW-0472">Membrane</keyword>
<dbReference type="GO" id="GO:0016020">
    <property type="term" value="C:membrane"/>
    <property type="evidence" value="ECO:0007669"/>
    <property type="project" value="UniProtKB-SubCell"/>
</dbReference>
<feature type="transmembrane region" description="Helical" evidence="6">
    <location>
        <begin position="57"/>
        <end position="77"/>
    </location>
</feature>
<evidence type="ECO:0000256" key="4">
    <source>
        <dbReference type="ARBA" id="ARBA00023136"/>
    </source>
</evidence>
<evidence type="ECO:0000313" key="9">
    <source>
        <dbReference type="Proteomes" id="UP001175000"/>
    </source>
</evidence>
<feature type="transmembrane region" description="Helical" evidence="6">
    <location>
        <begin position="150"/>
        <end position="176"/>
    </location>
</feature>
<comment type="similarity">
    <text evidence="5">Belongs to the SAT4 family.</text>
</comment>
<dbReference type="PANTHER" id="PTHR33048">
    <property type="entry name" value="PTH11-LIKE INTEGRAL MEMBRANE PROTEIN (AFU_ORTHOLOGUE AFUA_5G11245)"/>
    <property type="match status" value="1"/>
</dbReference>
<dbReference type="InterPro" id="IPR052337">
    <property type="entry name" value="SAT4-like"/>
</dbReference>
<dbReference type="Proteomes" id="UP001175000">
    <property type="component" value="Unassembled WGS sequence"/>
</dbReference>
<dbReference type="PANTHER" id="PTHR33048:SF146">
    <property type="entry name" value="INTEGRAL MEMBRANE PROTEIN"/>
    <property type="match status" value="1"/>
</dbReference>
<keyword evidence="9" id="KW-1185">Reference proteome</keyword>
<feature type="transmembrane region" description="Helical" evidence="6">
    <location>
        <begin position="224"/>
        <end position="247"/>
    </location>
</feature>
<evidence type="ECO:0000313" key="8">
    <source>
        <dbReference type="EMBL" id="KAK0617505.1"/>
    </source>
</evidence>
<feature type="transmembrane region" description="Helical" evidence="6">
    <location>
        <begin position="83"/>
        <end position="100"/>
    </location>
</feature>
<comment type="caution">
    <text evidence="8">The sequence shown here is derived from an EMBL/GenBank/DDBJ whole genome shotgun (WGS) entry which is preliminary data.</text>
</comment>
<evidence type="ECO:0000256" key="2">
    <source>
        <dbReference type="ARBA" id="ARBA00022692"/>
    </source>
</evidence>
<sequence>MQEIDEQGVSRKRKHVVAAVVAGLVLSTLSTLLRVWARVIVVGTLRKEDWTMMAGLALTYGNIAATLYGLAVGIWIVQKIQPVALLLIKTSMMLFNAHIFHTRHFVQASWALWVLTLCWTLVAVLGTVFQCSPPSMFWNKNQSESCSMGALKIIGLSTSIASSVGDIIILMMPIPFILRLKLSKRRRAGLVVVFTFGALLVPPTQPPLFAGSSVAASFIRWTTLLSALASGQIFTTGYVNVVIWTYLEMSIGITCGNLPFLATLLGRPAAKRVAEPSDDMSKRVFLPQRLRGASFEGAAL</sequence>
<feature type="transmembrane region" description="Helical" evidence="6">
    <location>
        <begin position="188"/>
        <end position="204"/>
    </location>
</feature>
<dbReference type="InterPro" id="IPR049326">
    <property type="entry name" value="Rhodopsin_dom_fungi"/>
</dbReference>
<organism evidence="8 9">
    <name type="scientific">Immersiella caudata</name>
    <dbReference type="NCBI Taxonomy" id="314043"/>
    <lineage>
        <taxon>Eukaryota</taxon>
        <taxon>Fungi</taxon>
        <taxon>Dikarya</taxon>
        <taxon>Ascomycota</taxon>
        <taxon>Pezizomycotina</taxon>
        <taxon>Sordariomycetes</taxon>
        <taxon>Sordariomycetidae</taxon>
        <taxon>Sordariales</taxon>
        <taxon>Lasiosphaeriaceae</taxon>
        <taxon>Immersiella</taxon>
    </lineage>
</organism>
<name>A0AA39WLI8_9PEZI</name>
<dbReference type="Pfam" id="PF20684">
    <property type="entry name" value="Fung_rhodopsin"/>
    <property type="match status" value="1"/>
</dbReference>
<keyword evidence="2 6" id="KW-0812">Transmembrane</keyword>
<feature type="transmembrane region" description="Helical" evidence="6">
    <location>
        <begin position="112"/>
        <end position="130"/>
    </location>
</feature>
<evidence type="ECO:0000256" key="6">
    <source>
        <dbReference type="SAM" id="Phobius"/>
    </source>
</evidence>
<gene>
    <name evidence="8" type="ORF">B0T14DRAFT_590244</name>
</gene>
<keyword evidence="3 6" id="KW-1133">Transmembrane helix</keyword>
<feature type="transmembrane region" description="Helical" evidence="6">
    <location>
        <begin position="16"/>
        <end position="36"/>
    </location>
</feature>
<evidence type="ECO:0000256" key="3">
    <source>
        <dbReference type="ARBA" id="ARBA00022989"/>
    </source>
</evidence>
<evidence type="ECO:0000259" key="7">
    <source>
        <dbReference type="Pfam" id="PF20684"/>
    </source>
</evidence>
<feature type="domain" description="Rhodopsin" evidence="7">
    <location>
        <begin position="33"/>
        <end position="266"/>
    </location>
</feature>
<dbReference type="AlphaFoldDB" id="A0AA39WLI8"/>
<evidence type="ECO:0000256" key="1">
    <source>
        <dbReference type="ARBA" id="ARBA00004141"/>
    </source>
</evidence>
<proteinExistence type="inferred from homology"/>
<protein>
    <recommendedName>
        <fullName evidence="7">Rhodopsin domain-containing protein</fullName>
    </recommendedName>
</protein>
<dbReference type="EMBL" id="JAULSU010000005">
    <property type="protein sequence ID" value="KAK0617505.1"/>
    <property type="molecule type" value="Genomic_DNA"/>
</dbReference>
<comment type="subcellular location">
    <subcellularLocation>
        <location evidence="1">Membrane</location>
        <topology evidence="1">Multi-pass membrane protein</topology>
    </subcellularLocation>
</comment>